<feature type="transmembrane region" description="Helical" evidence="1">
    <location>
        <begin position="6"/>
        <end position="29"/>
    </location>
</feature>
<keyword evidence="1" id="KW-0812">Transmembrane</keyword>
<reference evidence="2" key="1">
    <citation type="submission" date="2018-02" db="EMBL/GenBank/DDBJ databases">
        <title>Rhizophora mucronata_Transcriptome.</title>
        <authorList>
            <person name="Meera S.P."/>
            <person name="Sreeshan A."/>
            <person name="Augustine A."/>
        </authorList>
    </citation>
    <scope>NUCLEOTIDE SEQUENCE</scope>
    <source>
        <tissue evidence="2">Leaf</tissue>
    </source>
</reference>
<sequence>MLCFSVFFFFGCLGNGAVGVIEFFFACLFEKILDFDLR</sequence>
<keyword evidence="1" id="KW-1133">Transmembrane helix</keyword>
<accession>A0A2P2QWZ1</accession>
<dbReference type="AlphaFoldDB" id="A0A2P2QWZ1"/>
<name>A0A2P2QWZ1_RHIMU</name>
<protein>
    <submittedName>
        <fullName evidence="2">Uncharacterized protein</fullName>
    </submittedName>
</protein>
<dbReference type="EMBL" id="GGEC01091004">
    <property type="protein sequence ID" value="MBX71488.1"/>
    <property type="molecule type" value="Transcribed_RNA"/>
</dbReference>
<keyword evidence="1" id="KW-0472">Membrane</keyword>
<evidence type="ECO:0000313" key="2">
    <source>
        <dbReference type="EMBL" id="MBX71488.1"/>
    </source>
</evidence>
<proteinExistence type="predicted"/>
<evidence type="ECO:0000256" key="1">
    <source>
        <dbReference type="SAM" id="Phobius"/>
    </source>
</evidence>
<organism evidence="2">
    <name type="scientific">Rhizophora mucronata</name>
    <name type="common">Asiatic mangrove</name>
    <dbReference type="NCBI Taxonomy" id="61149"/>
    <lineage>
        <taxon>Eukaryota</taxon>
        <taxon>Viridiplantae</taxon>
        <taxon>Streptophyta</taxon>
        <taxon>Embryophyta</taxon>
        <taxon>Tracheophyta</taxon>
        <taxon>Spermatophyta</taxon>
        <taxon>Magnoliopsida</taxon>
        <taxon>eudicotyledons</taxon>
        <taxon>Gunneridae</taxon>
        <taxon>Pentapetalae</taxon>
        <taxon>rosids</taxon>
        <taxon>fabids</taxon>
        <taxon>Malpighiales</taxon>
        <taxon>Rhizophoraceae</taxon>
        <taxon>Rhizophora</taxon>
    </lineage>
</organism>